<sequence length="239" mass="25978">MPISATILKTSLLLACALALEAVAADAPPPLSPAHSMAEAGMVDVRTLSPRLDEDVKYAGSDNFTGAPVDGYKSAKCFLRTDAAKALARVEARLRHEGYGLRVWDCYRPARAVTAFVRWAGDLSDTSTKAGHYPNLGKDKLLGEYIAPVSGHSRGATVDLTLMHCDGARCEPLDMGTNFDFFDPLAHTADPRITPAQKASRERLLKAMAAEGFSNYPQEWWHFTLPSAVPPFIYDVPVE</sequence>
<evidence type="ECO:0000256" key="1">
    <source>
        <dbReference type="ARBA" id="ARBA00001362"/>
    </source>
</evidence>
<dbReference type="GO" id="GO:0071555">
    <property type="term" value="P:cell wall organization"/>
    <property type="evidence" value="ECO:0007669"/>
    <property type="project" value="UniProtKB-KW"/>
</dbReference>
<evidence type="ECO:0000256" key="4">
    <source>
        <dbReference type="ARBA" id="ARBA00022801"/>
    </source>
</evidence>
<gene>
    <name evidence="9" type="primary">ddpX</name>
    <name evidence="12" type="ORF">FIV34_17120</name>
</gene>
<keyword evidence="7 9" id="KW-0482">Metalloprotease</keyword>
<keyword evidence="5 9" id="KW-0862">Zinc</keyword>
<evidence type="ECO:0000313" key="13">
    <source>
        <dbReference type="Proteomes" id="UP000316093"/>
    </source>
</evidence>
<dbReference type="HAMAP" id="MF_01924">
    <property type="entry name" value="A_A_dipeptidase"/>
    <property type="match status" value="1"/>
</dbReference>
<feature type="binding site" evidence="9">
    <location>
        <position position="159"/>
    </location>
    <ligand>
        <name>Zn(2+)</name>
        <dbReference type="ChEBI" id="CHEBI:29105"/>
        <note>catalytic</note>
    </ligand>
</feature>
<feature type="active site" description="Proton donor/acceptor" evidence="9">
    <location>
        <position position="219"/>
    </location>
</feature>
<dbReference type="EMBL" id="CP041046">
    <property type="protein sequence ID" value="QDE40808.1"/>
    <property type="molecule type" value="Genomic_DNA"/>
</dbReference>
<evidence type="ECO:0000256" key="9">
    <source>
        <dbReference type="HAMAP-Rule" id="MF_01924"/>
    </source>
</evidence>
<evidence type="ECO:0000256" key="5">
    <source>
        <dbReference type="ARBA" id="ARBA00022833"/>
    </source>
</evidence>
<evidence type="ECO:0000256" key="2">
    <source>
        <dbReference type="ARBA" id="ARBA00022670"/>
    </source>
</evidence>
<evidence type="ECO:0000313" key="12">
    <source>
        <dbReference type="EMBL" id="QDE40808.1"/>
    </source>
</evidence>
<dbReference type="AlphaFoldDB" id="A0A4Y5Z9M5"/>
<dbReference type="Gene3D" id="3.30.1380.10">
    <property type="match status" value="1"/>
</dbReference>
<dbReference type="GO" id="GO:0006508">
    <property type="term" value="P:proteolysis"/>
    <property type="evidence" value="ECO:0007669"/>
    <property type="project" value="UniProtKB-KW"/>
</dbReference>
<keyword evidence="4 9" id="KW-0378">Hydrolase</keyword>
<keyword evidence="8 10" id="KW-0961">Cell wall biogenesis/degradation</keyword>
<feature type="binding site" evidence="9">
    <location>
        <position position="152"/>
    </location>
    <ligand>
        <name>Zn(2+)</name>
        <dbReference type="ChEBI" id="CHEBI:29105"/>
        <note>catalytic</note>
    </ligand>
</feature>
<dbReference type="InterPro" id="IPR000755">
    <property type="entry name" value="A_A_dipeptidase"/>
</dbReference>
<accession>A0A4Y5Z9M5</accession>
<evidence type="ECO:0000256" key="7">
    <source>
        <dbReference type="ARBA" id="ARBA00023049"/>
    </source>
</evidence>
<evidence type="ECO:0000256" key="8">
    <source>
        <dbReference type="ARBA" id="ARBA00023316"/>
    </source>
</evidence>
<keyword evidence="13" id="KW-1185">Reference proteome</keyword>
<dbReference type="PANTHER" id="PTHR43126:SF1">
    <property type="entry name" value="D-ALANYL-D-ALANINE DIPEPTIDASE"/>
    <property type="match status" value="1"/>
</dbReference>
<feature type="chain" id="PRO_5021494125" description="D-alanyl-D-alanine dipeptidase" evidence="11">
    <location>
        <begin position="25"/>
        <end position="239"/>
    </location>
</feature>
<reference evidence="12 13" key="1">
    <citation type="submission" date="2019-06" db="EMBL/GenBank/DDBJ databases">
        <title>A complete genome sequence for Luteibacter pinisoli MAH-14.</title>
        <authorList>
            <person name="Baltrus D.A."/>
        </authorList>
    </citation>
    <scope>NUCLEOTIDE SEQUENCE [LARGE SCALE GENOMIC DNA]</scope>
    <source>
        <strain evidence="12 13">MAH-14</strain>
    </source>
</reference>
<dbReference type="OrthoDB" id="9801430at2"/>
<name>A0A4Y5Z9M5_9GAMM</name>
<feature type="signal peptide" evidence="11">
    <location>
        <begin position="1"/>
        <end position="24"/>
    </location>
</feature>
<dbReference type="EC" id="3.4.13.22" evidence="9 10"/>
<keyword evidence="2 9" id="KW-0645">Protease</keyword>
<dbReference type="SUPFAM" id="SSF55166">
    <property type="entry name" value="Hedgehog/DD-peptidase"/>
    <property type="match status" value="1"/>
</dbReference>
<keyword evidence="3 9" id="KW-0479">Metal-binding</keyword>
<dbReference type="Pfam" id="PF01427">
    <property type="entry name" value="Peptidase_M15"/>
    <property type="match status" value="1"/>
</dbReference>
<dbReference type="GO" id="GO:0160237">
    <property type="term" value="F:D-Ala-D-Ala dipeptidase activity"/>
    <property type="evidence" value="ECO:0007669"/>
    <property type="project" value="UniProtKB-EC"/>
</dbReference>
<feature type="binding site" evidence="9">
    <location>
        <position position="222"/>
    </location>
    <ligand>
        <name>Zn(2+)</name>
        <dbReference type="ChEBI" id="CHEBI:29105"/>
        <note>catalytic</note>
    </ligand>
</feature>
<evidence type="ECO:0000256" key="10">
    <source>
        <dbReference type="PIRNR" id="PIRNR026671"/>
    </source>
</evidence>
<evidence type="ECO:0000256" key="3">
    <source>
        <dbReference type="ARBA" id="ARBA00022723"/>
    </source>
</evidence>
<dbReference type="PANTHER" id="PTHR43126">
    <property type="entry name" value="D-ALANYL-D-ALANINE DIPEPTIDASE"/>
    <property type="match status" value="1"/>
</dbReference>
<keyword evidence="11" id="KW-0732">Signal</keyword>
<comment type="function">
    <text evidence="9 10">Catalyzes hydrolysis of the D-alanyl-D-alanine dipeptide.</text>
</comment>
<feature type="site" description="Transition state stabilizer" evidence="9">
    <location>
        <position position="108"/>
    </location>
</feature>
<dbReference type="PIRSF" id="PIRSF026671">
    <property type="entry name" value="AA_dipeptidase"/>
    <property type="match status" value="1"/>
</dbReference>
<comment type="cofactor">
    <cofactor evidence="9">
        <name>Zn(2+)</name>
        <dbReference type="ChEBI" id="CHEBI:29105"/>
    </cofactor>
    <text evidence="9">Binds 1 zinc ion per subunit.</text>
</comment>
<comment type="similarity">
    <text evidence="9 10">Belongs to the peptidase M15D family.</text>
</comment>
<comment type="catalytic activity">
    <reaction evidence="1 9 10">
        <text>D-alanyl-D-alanine + H2O = 2 D-alanine</text>
        <dbReference type="Rhea" id="RHEA:20661"/>
        <dbReference type="ChEBI" id="CHEBI:15377"/>
        <dbReference type="ChEBI" id="CHEBI:57416"/>
        <dbReference type="ChEBI" id="CHEBI:57822"/>
        <dbReference type="EC" id="3.4.13.22"/>
    </reaction>
</comment>
<dbReference type="GO" id="GO:0008270">
    <property type="term" value="F:zinc ion binding"/>
    <property type="evidence" value="ECO:0007669"/>
    <property type="project" value="UniProtKB-UniRule"/>
</dbReference>
<dbReference type="InterPro" id="IPR009045">
    <property type="entry name" value="Zn_M74/Hedgehog-like"/>
</dbReference>
<evidence type="ECO:0000256" key="11">
    <source>
        <dbReference type="SAM" id="SignalP"/>
    </source>
</evidence>
<dbReference type="KEGG" id="lpy:FIV34_17120"/>
<dbReference type="CDD" id="cd14817">
    <property type="entry name" value="D-Ala-D-Ala_dipeptidase_VanX"/>
    <property type="match status" value="1"/>
</dbReference>
<proteinExistence type="inferred from homology"/>
<dbReference type="Proteomes" id="UP000316093">
    <property type="component" value="Chromosome"/>
</dbReference>
<dbReference type="GO" id="GO:0008237">
    <property type="term" value="F:metallopeptidase activity"/>
    <property type="evidence" value="ECO:0007669"/>
    <property type="project" value="UniProtKB-KW"/>
</dbReference>
<protein>
    <recommendedName>
        <fullName evidence="9 10">D-alanyl-D-alanine dipeptidase</fullName>
        <shortName evidence="9 10">D-Ala-D-Ala dipeptidase</shortName>
        <ecNumber evidence="9 10">3.4.13.22</ecNumber>
    </recommendedName>
</protein>
<keyword evidence="6 9" id="KW-0224">Dipeptidase</keyword>
<organism evidence="12 13">
    <name type="scientific">Luteibacter pinisoli</name>
    <dbReference type="NCBI Taxonomy" id="2589080"/>
    <lineage>
        <taxon>Bacteria</taxon>
        <taxon>Pseudomonadati</taxon>
        <taxon>Pseudomonadota</taxon>
        <taxon>Gammaproteobacteria</taxon>
        <taxon>Lysobacterales</taxon>
        <taxon>Rhodanobacteraceae</taxon>
        <taxon>Luteibacter</taxon>
    </lineage>
</organism>
<evidence type="ECO:0000256" key="6">
    <source>
        <dbReference type="ARBA" id="ARBA00022997"/>
    </source>
</evidence>